<dbReference type="SUPFAM" id="SSF55729">
    <property type="entry name" value="Acyl-CoA N-acyltransferases (Nat)"/>
    <property type="match status" value="1"/>
</dbReference>
<dbReference type="CDD" id="cd04301">
    <property type="entry name" value="NAT_SF"/>
    <property type="match status" value="1"/>
</dbReference>
<dbReference type="InterPro" id="IPR000182">
    <property type="entry name" value="GNAT_dom"/>
</dbReference>
<dbReference type="InterPro" id="IPR016181">
    <property type="entry name" value="Acyl_CoA_acyltransferase"/>
</dbReference>
<name>A0A0E0EZJ9_9ORYZ</name>
<dbReference type="AlphaFoldDB" id="A0A0E0EZJ9"/>
<evidence type="ECO:0000313" key="2">
    <source>
        <dbReference type="EnsemblPlants" id="OMERI10G11460.1"/>
    </source>
</evidence>
<dbReference type="PROSITE" id="PS51186">
    <property type="entry name" value="GNAT"/>
    <property type="match status" value="1"/>
</dbReference>
<feature type="domain" description="N-acetyltransferase" evidence="1">
    <location>
        <begin position="12"/>
        <end position="180"/>
    </location>
</feature>
<dbReference type="STRING" id="40149.A0A0E0EZJ9"/>
<evidence type="ECO:0000259" key="1">
    <source>
        <dbReference type="PROSITE" id="PS51186"/>
    </source>
</evidence>
<accession>A0A0E0EZJ9</accession>
<dbReference type="HOGENOM" id="CLU_013985_23_1_1"/>
<dbReference type="Pfam" id="PF00583">
    <property type="entry name" value="Acetyltransf_1"/>
    <property type="match status" value="1"/>
</dbReference>
<dbReference type="PANTHER" id="PTHR47542:SF2">
    <property type="entry name" value="ACYL-COA N-ACYLTRANSFERASES (NAT) SUPERFAMILY PROTEIN"/>
    <property type="match status" value="1"/>
</dbReference>
<reference evidence="2" key="2">
    <citation type="submission" date="2018-05" db="EMBL/GenBank/DDBJ databases">
        <title>OmerRS3 (Oryza meridionalis Reference Sequence Version 3).</title>
        <authorList>
            <person name="Zhang J."/>
            <person name="Kudrna D."/>
            <person name="Lee S."/>
            <person name="Talag J."/>
            <person name="Welchert J."/>
            <person name="Wing R.A."/>
        </authorList>
    </citation>
    <scope>NUCLEOTIDE SEQUENCE [LARGE SCALE GENOMIC DNA]</scope>
    <source>
        <strain evidence="2">cv. OR44</strain>
    </source>
</reference>
<protein>
    <recommendedName>
        <fullName evidence="1">N-acetyltransferase domain-containing protein</fullName>
    </recommendedName>
</protein>
<dbReference type="Gramene" id="OMERI10G11460.1">
    <property type="protein sequence ID" value="OMERI10G11460.1"/>
    <property type="gene ID" value="OMERI10G11460"/>
</dbReference>
<dbReference type="eggNOG" id="KOG3139">
    <property type="taxonomic scope" value="Eukaryota"/>
</dbReference>
<dbReference type="GO" id="GO:0016747">
    <property type="term" value="F:acyltransferase activity, transferring groups other than amino-acyl groups"/>
    <property type="evidence" value="ECO:0007669"/>
    <property type="project" value="InterPro"/>
</dbReference>
<dbReference type="PANTHER" id="PTHR47542">
    <property type="entry name" value="ACYL-COA N-ACYLTRANSFERASES (NAT) SUPERFAMILY PROTEIN"/>
    <property type="match status" value="1"/>
</dbReference>
<dbReference type="Proteomes" id="UP000008021">
    <property type="component" value="Chromosome 10"/>
</dbReference>
<reference evidence="2" key="1">
    <citation type="submission" date="2015-04" db="UniProtKB">
        <authorList>
            <consortium name="EnsemblPlants"/>
        </authorList>
    </citation>
    <scope>IDENTIFICATION</scope>
</reference>
<organism evidence="2">
    <name type="scientific">Oryza meridionalis</name>
    <dbReference type="NCBI Taxonomy" id="40149"/>
    <lineage>
        <taxon>Eukaryota</taxon>
        <taxon>Viridiplantae</taxon>
        <taxon>Streptophyta</taxon>
        <taxon>Embryophyta</taxon>
        <taxon>Tracheophyta</taxon>
        <taxon>Spermatophyta</taxon>
        <taxon>Magnoliopsida</taxon>
        <taxon>Liliopsida</taxon>
        <taxon>Poales</taxon>
        <taxon>Poaceae</taxon>
        <taxon>BOP clade</taxon>
        <taxon>Oryzoideae</taxon>
        <taxon>Oryzeae</taxon>
        <taxon>Oryzinae</taxon>
        <taxon>Oryza</taxon>
    </lineage>
</organism>
<dbReference type="Gene3D" id="3.40.630.30">
    <property type="match status" value="1"/>
</dbReference>
<keyword evidence="3" id="KW-1185">Reference proteome</keyword>
<sequence>MAAAAATAAAAARILELDPAHPRAGRVIDDIVRMEKRIFPKHESLSRTFHDELKRRNTALIYSAAAATIPTTGDAAASSSSSSDEEVVGYAMYTCATSLCASITKLAVKENRRRQGHGEALLMAAVEGCRRRRVQRVSLHVDPARAAAVALYRKAGFQVDATVVGYYAPHRDAYRMYMDL</sequence>
<dbReference type="EnsemblPlants" id="OMERI10G11460.1">
    <property type="protein sequence ID" value="OMERI10G11460.1"/>
    <property type="gene ID" value="OMERI10G11460"/>
</dbReference>
<proteinExistence type="predicted"/>
<evidence type="ECO:0000313" key="3">
    <source>
        <dbReference type="Proteomes" id="UP000008021"/>
    </source>
</evidence>